<gene>
    <name evidence="3" type="ORF">PYW07_013267</name>
</gene>
<feature type="region of interest" description="Disordered" evidence="2">
    <location>
        <begin position="785"/>
        <end position="817"/>
    </location>
</feature>
<evidence type="ECO:0000256" key="2">
    <source>
        <dbReference type="SAM" id="MobiDB-lite"/>
    </source>
</evidence>
<protein>
    <submittedName>
        <fullName evidence="3">Uncharacterized protein</fullName>
    </submittedName>
</protein>
<evidence type="ECO:0000313" key="3">
    <source>
        <dbReference type="EMBL" id="KAJ8703973.1"/>
    </source>
</evidence>
<name>A0AAD8DJU8_MYTSE</name>
<feature type="coiled-coil region" evidence="1">
    <location>
        <begin position="312"/>
        <end position="375"/>
    </location>
</feature>
<reference evidence="3" key="1">
    <citation type="submission" date="2023-03" db="EMBL/GenBank/DDBJ databases">
        <title>Chromosome-level genomes of two armyworms, Mythimna separata and Mythimna loreyi, provide insights into the biosynthesis and reception of sex pheromones.</title>
        <authorList>
            <person name="Zhao H."/>
        </authorList>
    </citation>
    <scope>NUCLEOTIDE SEQUENCE</scope>
    <source>
        <strain evidence="3">BeijingLab</strain>
        <tissue evidence="3">Pupa</tissue>
    </source>
</reference>
<feature type="region of interest" description="Disordered" evidence="2">
    <location>
        <begin position="41"/>
        <end position="65"/>
    </location>
</feature>
<keyword evidence="4" id="KW-1185">Reference proteome</keyword>
<feature type="compositionally biased region" description="Pro residues" evidence="2">
    <location>
        <begin position="976"/>
        <end position="995"/>
    </location>
</feature>
<evidence type="ECO:0000313" key="4">
    <source>
        <dbReference type="Proteomes" id="UP001231518"/>
    </source>
</evidence>
<dbReference type="Proteomes" id="UP001231518">
    <property type="component" value="Chromosome 31"/>
</dbReference>
<evidence type="ECO:0000256" key="1">
    <source>
        <dbReference type="SAM" id="Coils"/>
    </source>
</evidence>
<dbReference type="AlphaFoldDB" id="A0AAD8DJU8"/>
<feature type="region of interest" description="Disordered" evidence="2">
    <location>
        <begin position="974"/>
        <end position="1001"/>
    </location>
</feature>
<comment type="caution">
    <text evidence="3">The sequence shown here is derived from an EMBL/GenBank/DDBJ whole genome shotgun (WGS) entry which is preliminary data.</text>
</comment>
<feature type="compositionally biased region" description="Polar residues" evidence="2">
    <location>
        <begin position="790"/>
        <end position="800"/>
    </location>
</feature>
<organism evidence="3 4">
    <name type="scientific">Mythimna separata</name>
    <name type="common">Oriental armyworm</name>
    <name type="synonym">Pseudaletia separata</name>
    <dbReference type="NCBI Taxonomy" id="271217"/>
    <lineage>
        <taxon>Eukaryota</taxon>
        <taxon>Metazoa</taxon>
        <taxon>Ecdysozoa</taxon>
        <taxon>Arthropoda</taxon>
        <taxon>Hexapoda</taxon>
        <taxon>Insecta</taxon>
        <taxon>Pterygota</taxon>
        <taxon>Neoptera</taxon>
        <taxon>Endopterygota</taxon>
        <taxon>Lepidoptera</taxon>
        <taxon>Glossata</taxon>
        <taxon>Ditrysia</taxon>
        <taxon>Noctuoidea</taxon>
        <taxon>Noctuidae</taxon>
        <taxon>Noctuinae</taxon>
        <taxon>Hadenini</taxon>
        <taxon>Mythimna</taxon>
    </lineage>
</organism>
<proteinExistence type="predicted"/>
<feature type="coiled-coil region" evidence="1">
    <location>
        <begin position="122"/>
        <end position="149"/>
    </location>
</feature>
<dbReference type="EMBL" id="JARGEI010000032">
    <property type="protein sequence ID" value="KAJ8703973.1"/>
    <property type="molecule type" value="Genomic_DNA"/>
</dbReference>
<sequence>MLRTTVSRAKKVCSGVVPRILRRDPCGGPVSYAVVRKALKSTKSTDDSKEGTLASEDNVETKSDGAANLGDKAILKATPTLPASIPLTQREKCQKIIDRAFGPCEHTEASTELTEQYCSHNVDLEETRRKILESEKARLEEQEQMLIMDPLLAERTPYGIYNREPFMEDIPDENTRHPPSDIAELANTVQMHKVPDVVRKFENIEPYVTNAKDKEYVELGNNPENIDNKALHEYDAEKIEMIKDERIKNLREKEIPPDPIHTLIPYSRTQIGVYTLYGVDYKNHDEILLMDSSLKIHSDVEDRQFADRKGLRTKAQEEVKTYVNDLESVECKGLRDENSPLGETGIDEKNIFINATTAKEDDEKLTQKLETIEETPIVEAQIPKSEGFNITPRVLGDQSPISNKIIENNQDNSRKIDLSGSLDDVAKRCLNSPLGKIDQMLLNEIEKRPITSKTKCKTPSPSLLGNMLAKLNEVKTQPNNIIEKQKINCESSKFKDAEKFDSGKSYSSMPLLTLKCKLAHLNKEAEKHAEIKTNEQVQAIQQEIENIHQKINETIATEPGKAIKQEMKNITPLNKKTREAVVTEIHIGIDKVQDSKMKSFDSLNDAYSRRKSFGLSNDAANKFKPTYYGTVYASKYAMDESKSKDKLLRSDYMFKGVRKPTHYGTINPSKYARNESKSTDYKNMPLSHSLSGAYMWGHNQENASAKTIPLQQEETDAIEKHGSTQSQFTEEQVMEARQTTANEGLKTRVVSYNKLRVPEQELPTPVDLHRNKYNDYIDLHRNKYNELDETPQQLPSLPSQEKSKEQSEIKQAPGPENVKVSITDELLREHVLDPYYVLACNETCPISPISTTSTYNNSDFVDTTETVYMKKNICESIRPKPLPKMTCEKMTLETEAQVPGELEDEIIPDMGYPAIPEETKEDPKNISLLKLSEQVSLSELLRRVRERNRLECISDLRTLKASVEPAVGKCNRKAPHCPPTAPRSPPAHPVPPPSFGLPMLKRRPPACKRAKKKKPGNKCTACDMDVSSGVKIGDIGPGMACVVEEGEVHVLKSRTDLTEVIVDRLNDWGEIMRVCHSTLIPSRSFFKTEWTKPKYINKPYTTSKDNTTSSDKAENDETLAQPYIKTTKEIVSELASEKTSKASFPRLNITNGRQLKNHLPPNLFHLNLERLLNPPMASVAYLLVRYCSTNIDGDGDETFWRPRSRIPDENEMIRRLRDPDISVRKKAEKEAKYLFLNYGNVQYVNRKNEGPGIPEGEKTAMSDR</sequence>
<accession>A0AAD8DJU8</accession>
<keyword evidence="1" id="KW-0175">Coiled coil</keyword>